<protein>
    <submittedName>
        <fullName evidence="1">HICA protein</fullName>
    </submittedName>
</protein>
<organism evidence="1">
    <name type="scientific">Siphoviridae sp. ctrpM6</name>
    <dbReference type="NCBI Taxonomy" id="2827956"/>
    <lineage>
        <taxon>Viruses</taxon>
        <taxon>Duplodnaviria</taxon>
        <taxon>Heunggongvirae</taxon>
        <taxon>Uroviricota</taxon>
        <taxon>Caudoviricetes</taxon>
    </lineage>
</organism>
<evidence type="ECO:0000313" key="1">
    <source>
        <dbReference type="EMBL" id="DAF58017.1"/>
    </source>
</evidence>
<dbReference type="InterPro" id="IPR038570">
    <property type="entry name" value="HicA_sf"/>
</dbReference>
<sequence length="60" mass="7272">MKWNELKRIAIAHGFQFYKGLKGHDLYINRETKKTIMLERHWSQEVRKGLVNKLRKDIGF</sequence>
<dbReference type="SUPFAM" id="SSF54786">
    <property type="entry name" value="YcfA/nrd intein domain"/>
    <property type="match status" value="1"/>
</dbReference>
<reference evidence="1" key="1">
    <citation type="journal article" date="2021" name="Proc. Natl. Acad. Sci. U.S.A.">
        <title>A Catalog of Tens of Thousands of Viruses from Human Metagenomes Reveals Hidden Associations with Chronic Diseases.</title>
        <authorList>
            <person name="Tisza M.J."/>
            <person name="Buck C.B."/>
        </authorList>
    </citation>
    <scope>NUCLEOTIDE SEQUENCE</scope>
    <source>
        <strain evidence="1">CtrpM6</strain>
    </source>
</reference>
<proteinExistence type="predicted"/>
<name>A0A8S5T451_9CAUD</name>
<dbReference type="EMBL" id="BK032745">
    <property type="protein sequence ID" value="DAF58017.1"/>
    <property type="molecule type" value="Genomic_DNA"/>
</dbReference>
<accession>A0A8S5T451</accession>
<dbReference type="Gene3D" id="3.30.920.30">
    <property type="entry name" value="Hypothetical protein"/>
    <property type="match status" value="1"/>
</dbReference>